<sequence>MMRVYLIYLIEDEFAEYFYGRENKFVELFIAQSKEKGALQTVVQKQIQYITKPLPYLELHKHLSHFVQRKEFYIKGKVYCVRTNSDEEGAELTVGERSLQLKAWGGYSAESAFFEALRKFDGRFLAMDMEHNQYGWVKPIKERKFV</sequence>
<dbReference type="InterPro" id="IPR038449">
    <property type="entry name" value="SirA_sf"/>
</dbReference>
<comment type="caution">
    <text evidence="1">The sequence shown here is derived from an EMBL/GenBank/DDBJ whole genome shotgun (WGS) entry which is preliminary data.</text>
</comment>
<accession>A0ABW0LF97</accession>
<dbReference type="EMBL" id="JBHSMC010000001">
    <property type="protein sequence ID" value="MFC5463667.1"/>
    <property type="molecule type" value="Genomic_DNA"/>
</dbReference>
<dbReference type="Pfam" id="PF10747">
    <property type="entry name" value="SirA"/>
    <property type="match status" value="1"/>
</dbReference>
<organism evidence="1 2">
    <name type="scientific">Lederbergia graminis</name>
    <dbReference type="NCBI Taxonomy" id="735518"/>
    <lineage>
        <taxon>Bacteria</taxon>
        <taxon>Bacillati</taxon>
        <taxon>Bacillota</taxon>
        <taxon>Bacilli</taxon>
        <taxon>Bacillales</taxon>
        <taxon>Bacillaceae</taxon>
        <taxon>Lederbergia</taxon>
    </lineage>
</organism>
<dbReference type="InterPro" id="IPR019683">
    <property type="entry name" value="SirA"/>
</dbReference>
<gene>
    <name evidence="1" type="primary">sirA</name>
    <name evidence="1" type="ORF">ACFPM4_02735</name>
</gene>
<evidence type="ECO:0000313" key="2">
    <source>
        <dbReference type="Proteomes" id="UP001596147"/>
    </source>
</evidence>
<proteinExistence type="predicted"/>
<protein>
    <submittedName>
        <fullName evidence="1">Sporulation inhibitor of replication protein SirA</fullName>
    </submittedName>
</protein>
<dbReference type="Gene3D" id="3.30.310.250">
    <property type="entry name" value="Sporulation inhibitor of replication protein SirA"/>
    <property type="match status" value="1"/>
</dbReference>
<reference evidence="2" key="1">
    <citation type="journal article" date="2019" name="Int. J. Syst. Evol. Microbiol.">
        <title>The Global Catalogue of Microorganisms (GCM) 10K type strain sequencing project: providing services to taxonomists for standard genome sequencing and annotation.</title>
        <authorList>
            <consortium name="The Broad Institute Genomics Platform"/>
            <consortium name="The Broad Institute Genome Sequencing Center for Infectious Disease"/>
            <person name="Wu L."/>
            <person name="Ma J."/>
        </authorList>
    </citation>
    <scope>NUCLEOTIDE SEQUENCE [LARGE SCALE GENOMIC DNA]</scope>
    <source>
        <strain evidence="2">CGMCC 1.12237</strain>
    </source>
</reference>
<evidence type="ECO:0000313" key="1">
    <source>
        <dbReference type="EMBL" id="MFC5463667.1"/>
    </source>
</evidence>
<keyword evidence="2" id="KW-1185">Reference proteome</keyword>
<dbReference type="Proteomes" id="UP001596147">
    <property type="component" value="Unassembled WGS sequence"/>
</dbReference>
<name>A0ABW0LF97_9BACI</name>
<dbReference type="RefSeq" id="WP_382347451.1">
    <property type="nucleotide sequence ID" value="NZ_JBHSMC010000001.1"/>
</dbReference>